<dbReference type="OrthoDB" id="4514964at2"/>
<dbReference type="InterPro" id="IPR000727">
    <property type="entry name" value="T_SNARE_dom"/>
</dbReference>
<evidence type="ECO:0000256" key="5">
    <source>
        <dbReference type="PROSITE-ProRule" id="PRU00284"/>
    </source>
</evidence>
<feature type="domain" description="Methyl-accepting transducer" evidence="7">
    <location>
        <begin position="194"/>
        <end position="423"/>
    </location>
</feature>
<evidence type="ECO:0000256" key="1">
    <source>
        <dbReference type="ARBA" id="ARBA00004429"/>
    </source>
</evidence>
<dbReference type="PROSITE" id="PS50111">
    <property type="entry name" value="CHEMOTAXIS_TRANSDUC_2"/>
    <property type="match status" value="1"/>
</dbReference>
<dbReference type="EMBL" id="VLLF01000002">
    <property type="protein sequence ID" value="TWI90334.1"/>
    <property type="molecule type" value="Genomic_DNA"/>
</dbReference>
<dbReference type="GO" id="GO:0020037">
    <property type="term" value="F:heme binding"/>
    <property type="evidence" value="ECO:0007669"/>
    <property type="project" value="InterPro"/>
</dbReference>
<keyword evidence="2" id="KW-0472">Membrane</keyword>
<dbReference type="GO" id="GO:0007165">
    <property type="term" value="P:signal transduction"/>
    <property type="evidence" value="ECO:0007669"/>
    <property type="project" value="UniProtKB-KW"/>
</dbReference>
<feature type="region of interest" description="Disordered" evidence="6">
    <location>
        <begin position="211"/>
        <end position="233"/>
    </location>
</feature>
<dbReference type="SUPFAM" id="SSF58104">
    <property type="entry name" value="Methyl-accepting chemotaxis protein (MCP) signaling domain"/>
    <property type="match status" value="1"/>
</dbReference>
<evidence type="ECO:0000256" key="6">
    <source>
        <dbReference type="SAM" id="MobiDB-lite"/>
    </source>
</evidence>
<comment type="similarity">
    <text evidence="4">Belongs to the methyl-accepting chemotaxis (MCP) protein family.</text>
</comment>
<organism evidence="9 10">
    <name type="scientific">Roseibium hamelinense</name>
    <dbReference type="NCBI Taxonomy" id="150831"/>
    <lineage>
        <taxon>Bacteria</taxon>
        <taxon>Pseudomonadati</taxon>
        <taxon>Pseudomonadota</taxon>
        <taxon>Alphaproteobacteria</taxon>
        <taxon>Hyphomicrobiales</taxon>
        <taxon>Stappiaceae</taxon>
        <taxon>Roseibium</taxon>
    </lineage>
</organism>
<dbReference type="SUPFAM" id="SSF46458">
    <property type="entry name" value="Globin-like"/>
    <property type="match status" value="1"/>
</dbReference>
<comment type="subcellular location">
    <subcellularLocation>
        <location evidence="1">Cell inner membrane</location>
        <topology evidence="1">Multi-pass membrane protein</topology>
    </subcellularLocation>
</comment>
<evidence type="ECO:0000259" key="8">
    <source>
        <dbReference type="PROSITE" id="PS50192"/>
    </source>
</evidence>
<dbReference type="Gene3D" id="1.10.287.950">
    <property type="entry name" value="Methyl-accepting chemotaxis protein"/>
    <property type="match status" value="1"/>
</dbReference>
<keyword evidence="3 5" id="KW-0807">Transducer</keyword>
<dbReference type="CDD" id="cd01068">
    <property type="entry name" value="globin_sensor"/>
    <property type="match status" value="1"/>
</dbReference>
<dbReference type="GO" id="GO:0005886">
    <property type="term" value="C:plasma membrane"/>
    <property type="evidence" value="ECO:0007669"/>
    <property type="project" value="UniProtKB-SubCell"/>
</dbReference>
<dbReference type="GO" id="GO:0006935">
    <property type="term" value="P:chemotaxis"/>
    <property type="evidence" value="ECO:0007669"/>
    <property type="project" value="InterPro"/>
</dbReference>
<dbReference type="InterPro" id="IPR004090">
    <property type="entry name" value="Chemotax_Me-accpt_rcpt"/>
</dbReference>
<evidence type="ECO:0000313" key="10">
    <source>
        <dbReference type="Proteomes" id="UP000320593"/>
    </source>
</evidence>
<evidence type="ECO:0000256" key="2">
    <source>
        <dbReference type="ARBA" id="ARBA00022519"/>
    </source>
</evidence>
<comment type="caution">
    <text evidence="9">The sequence shown here is derived from an EMBL/GenBank/DDBJ whole genome shotgun (WGS) entry which is preliminary data.</text>
</comment>
<dbReference type="PANTHER" id="PTHR32089:SF112">
    <property type="entry name" value="LYSOZYME-LIKE PROTEIN-RELATED"/>
    <property type="match status" value="1"/>
</dbReference>
<evidence type="ECO:0000313" key="9">
    <source>
        <dbReference type="EMBL" id="TWI90334.1"/>
    </source>
</evidence>
<dbReference type="InterPro" id="IPR039379">
    <property type="entry name" value="Protoglobin_sensor_dom"/>
</dbReference>
<dbReference type="InterPro" id="IPR044398">
    <property type="entry name" value="Globin-sensor_dom"/>
</dbReference>
<dbReference type="Pfam" id="PF00015">
    <property type="entry name" value="MCPsignal"/>
    <property type="match status" value="1"/>
</dbReference>
<dbReference type="RefSeq" id="WP_145341423.1">
    <property type="nucleotide sequence ID" value="NZ_SMLY01000085.1"/>
</dbReference>
<dbReference type="SMART" id="SM00283">
    <property type="entry name" value="MA"/>
    <property type="match status" value="1"/>
</dbReference>
<keyword evidence="2" id="KW-0997">Cell inner membrane</keyword>
<protein>
    <submittedName>
        <fullName evidence="9">Methyl-accepting chemotaxis protein</fullName>
    </submittedName>
</protein>
<dbReference type="AlphaFoldDB" id="A0A562TAU5"/>
<evidence type="ECO:0000256" key="3">
    <source>
        <dbReference type="ARBA" id="ARBA00023224"/>
    </source>
</evidence>
<evidence type="ECO:0000259" key="7">
    <source>
        <dbReference type="PROSITE" id="PS50111"/>
    </source>
</evidence>
<sequence>MSGQGVEERISFYRLSKEELGLAKAVWPMIKANLADVLEGFYAHVKTVPHLKVMVGDQQARLVLAQTNHWEMLFTGGVTEAYLEKSRRIGLAHVRIDLDPMWYIGGYSYTLNRLTGIILKKQRFSPGKASRTLSAVSKLVMIDMDIAISTYHEKMLGDVAEREKGIRAAIEEFDGILGSAVTALGDSSAELETTSHTLSNASSDITDRVSVMDDSSRQTSDSIQSSATATEEMTASIEEIGRQAVRSSEISQKAVEDSQRTNRSVQELAKIAETVGSVIGLISEIAEQTNLLALNATIEAARAGEMGRGFAVVAAEVKELASQTTKATEEITEQIASIQQATRQSVQEIDEITTTISSVSEIAASIASAVEQQSAATAEISENVQGAAESASLFSQGISGVRGSLQETRGSASSIAQMSTDLRSQADRLHREAESFFSKVQRR</sequence>
<dbReference type="GO" id="GO:0004888">
    <property type="term" value="F:transmembrane signaling receptor activity"/>
    <property type="evidence" value="ECO:0007669"/>
    <property type="project" value="InterPro"/>
</dbReference>
<dbReference type="Proteomes" id="UP000320593">
    <property type="component" value="Unassembled WGS sequence"/>
</dbReference>
<name>A0A562TAU5_9HYPH</name>
<dbReference type="InterPro" id="IPR012292">
    <property type="entry name" value="Globin/Proto"/>
</dbReference>
<accession>A0A562TAU5</accession>
<keyword evidence="10" id="KW-1185">Reference proteome</keyword>
<keyword evidence="2" id="KW-1003">Cell membrane</keyword>
<dbReference type="PRINTS" id="PR00260">
    <property type="entry name" value="CHEMTRNSDUCR"/>
</dbReference>
<dbReference type="PROSITE" id="PS50192">
    <property type="entry name" value="T_SNARE"/>
    <property type="match status" value="1"/>
</dbReference>
<dbReference type="InterPro" id="IPR009050">
    <property type="entry name" value="Globin-like_sf"/>
</dbReference>
<dbReference type="GO" id="GO:0019825">
    <property type="term" value="F:oxygen binding"/>
    <property type="evidence" value="ECO:0007669"/>
    <property type="project" value="InterPro"/>
</dbReference>
<dbReference type="InterPro" id="IPR004089">
    <property type="entry name" value="MCPsignal_dom"/>
</dbReference>
<feature type="domain" description="T-SNARE coiled-coil homology" evidence="8">
    <location>
        <begin position="339"/>
        <end position="401"/>
    </location>
</feature>
<dbReference type="PANTHER" id="PTHR32089">
    <property type="entry name" value="METHYL-ACCEPTING CHEMOTAXIS PROTEIN MCPB"/>
    <property type="match status" value="1"/>
</dbReference>
<feature type="compositionally biased region" description="Low complexity" evidence="6">
    <location>
        <begin position="217"/>
        <end position="226"/>
    </location>
</feature>
<evidence type="ECO:0000256" key="4">
    <source>
        <dbReference type="ARBA" id="ARBA00029447"/>
    </source>
</evidence>
<dbReference type="Pfam" id="PF11563">
    <property type="entry name" value="Protoglobin"/>
    <property type="match status" value="1"/>
</dbReference>
<gene>
    <name evidence="9" type="ORF">JM93_01315</name>
</gene>
<proteinExistence type="inferred from homology"/>
<dbReference type="Gene3D" id="1.10.490.10">
    <property type="entry name" value="Globins"/>
    <property type="match status" value="1"/>
</dbReference>
<reference evidence="9 10" key="1">
    <citation type="submission" date="2019-07" db="EMBL/GenBank/DDBJ databases">
        <title>Genomic Encyclopedia of Archaeal and Bacterial Type Strains, Phase II (KMG-II): from individual species to whole genera.</title>
        <authorList>
            <person name="Goeker M."/>
        </authorList>
    </citation>
    <scope>NUCLEOTIDE SEQUENCE [LARGE SCALE GENOMIC DNA]</scope>
    <source>
        <strain evidence="9 10">ATCC BAA-252</strain>
    </source>
</reference>